<gene>
    <name evidence="4" type="ORF">PNH38_17260</name>
</gene>
<protein>
    <submittedName>
        <fullName evidence="4">SAR2788 family putative toxin</fullName>
    </submittedName>
</protein>
<dbReference type="EMBL" id="JAQOTG010000027">
    <property type="protein sequence ID" value="MDE8565592.1"/>
    <property type="molecule type" value="Genomic_DNA"/>
</dbReference>
<accession>A0ABT5W8D0</accession>
<organism evidence="4 5">
    <name type="scientific">Anoxybacteroides rupiense</name>
    <dbReference type="NCBI Taxonomy" id="311460"/>
    <lineage>
        <taxon>Bacteria</taxon>
        <taxon>Bacillati</taxon>
        <taxon>Bacillota</taxon>
        <taxon>Bacilli</taxon>
        <taxon>Bacillales</taxon>
        <taxon>Anoxybacillaceae</taxon>
        <taxon>Anoxybacteroides</taxon>
    </lineage>
</organism>
<proteinExistence type="predicted"/>
<comment type="caution">
    <text evidence="4">The sequence shown here is derived from an EMBL/GenBank/DDBJ whole genome shotgun (WGS) entry which is preliminary data.</text>
</comment>
<feature type="region of interest" description="Disordered" evidence="1">
    <location>
        <begin position="68"/>
        <end position="105"/>
    </location>
</feature>
<feature type="chain" id="PRO_5046469138" evidence="3">
    <location>
        <begin position="30"/>
        <end position="312"/>
    </location>
</feature>
<dbReference type="Proteomes" id="UP001213979">
    <property type="component" value="Unassembled WGS sequence"/>
</dbReference>
<feature type="signal peptide" evidence="3">
    <location>
        <begin position="1"/>
        <end position="29"/>
    </location>
</feature>
<dbReference type="NCBIfam" id="NF038340">
    <property type="entry name" value="SAR2788_fam"/>
    <property type="match status" value="1"/>
</dbReference>
<sequence>MFKFKQAISILLTLVLLVGIVPTNSSTLAEEITDDQTQTDAINEENIKIVENNEKTLEIQTEVSIDNTTNATTDDTTNATTDDTTNATTDDTTNATTDDTTNATTDDTTNATVSLSLDKGTNEFTVTSIETDSQGNQVEKEYKVDVENATEDGIVATFTDMGTGEKYELNTNELHASFAFLIPIGVIIGEALLEHLIAIGLAAVIAGVTYTVASSVSETLRKKQYDHYPAYIDKKKDRVMIGNKPLTLDEAASRLKGAPPYNDVWSTDSVKAFKVAAKAGNGKPPIHDSAHGGEGYLPHWHIYNRSGGHSFY</sequence>
<evidence type="ECO:0000256" key="3">
    <source>
        <dbReference type="SAM" id="SignalP"/>
    </source>
</evidence>
<keyword evidence="5" id="KW-1185">Reference proteome</keyword>
<keyword evidence="2" id="KW-1133">Transmembrane helix</keyword>
<evidence type="ECO:0000313" key="5">
    <source>
        <dbReference type="Proteomes" id="UP001213979"/>
    </source>
</evidence>
<reference evidence="4 5" key="1">
    <citation type="submission" date="2023-01" db="EMBL/GenBank/DDBJ databases">
        <title>Genome-based reclassification of Anoxybacillus geothermalis as a later heterotypic synonym of Anoxybacillus rupiensis.</title>
        <authorList>
            <person name="Inan Bektas K."/>
            <person name="Canakci S."/>
            <person name="Belduz A.A."/>
            <person name="Guler H.H."/>
        </authorList>
    </citation>
    <scope>NUCLEOTIDE SEQUENCE [LARGE SCALE GENOMIC DNA]</scope>
    <source>
        <strain evidence="4 5">DSM 17127</strain>
    </source>
</reference>
<name>A0ABT5W8D0_9BACL</name>
<evidence type="ECO:0000313" key="4">
    <source>
        <dbReference type="EMBL" id="MDE8565592.1"/>
    </source>
</evidence>
<evidence type="ECO:0000256" key="2">
    <source>
        <dbReference type="SAM" id="Phobius"/>
    </source>
</evidence>
<dbReference type="RefSeq" id="WP_159719469.1">
    <property type="nucleotide sequence ID" value="NZ_JAQOTG010000027.1"/>
</dbReference>
<evidence type="ECO:0000256" key="1">
    <source>
        <dbReference type="SAM" id="MobiDB-lite"/>
    </source>
</evidence>
<keyword evidence="2" id="KW-0472">Membrane</keyword>
<feature type="transmembrane region" description="Helical" evidence="2">
    <location>
        <begin position="192"/>
        <end position="213"/>
    </location>
</feature>
<keyword evidence="3" id="KW-0732">Signal</keyword>
<keyword evidence="2" id="KW-0812">Transmembrane</keyword>